<dbReference type="AlphaFoldDB" id="A0A8J2PBX7"/>
<evidence type="ECO:0000256" key="1">
    <source>
        <dbReference type="SAM" id="Phobius"/>
    </source>
</evidence>
<evidence type="ECO:0000313" key="3">
    <source>
        <dbReference type="Proteomes" id="UP000708208"/>
    </source>
</evidence>
<organism evidence="2 3">
    <name type="scientific">Allacma fusca</name>
    <dbReference type="NCBI Taxonomy" id="39272"/>
    <lineage>
        <taxon>Eukaryota</taxon>
        <taxon>Metazoa</taxon>
        <taxon>Ecdysozoa</taxon>
        <taxon>Arthropoda</taxon>
        <taxon>Hexapoda</taxon>
        <taxon>Collembola</taxon>
        <taxon>Symphypleona</taxon>
        <taxon>Sminthuridae</taxon>
        <taxon>Allacma</taxon>
    </lineage>
</organism>
<reference evidence="2" key="1">
    <citation type="submission" date="2021-06" db="EMBL/GenBank/DDBJ databases">
        <authorList>
            <person name="Hodson N. C."/>
            <person name="Mongue J. A."/>
            <person name="Jaron S. K."/>
        </authorList>
    </citation>
    <scope>NUCLEOTIDE SEQUENCE</scope>
</reference>
<accession>A0A8J2PBX7</accession>
<dbReference type="EMBL" id="CAJVCH010527285">
    <property type="protein sequence ID" value="CAG7822747.1"/>
    <property type="molecule type" value="Genomic_DNA"/>
</dbReference>
<dbReference type="Proteomes" id="UP000708208">
    <property type="component" value="Unassembled WGS sequence"/>
</dbReference>
<feature type="non-terminal residue" evidence="2">
    <location>
        <position position="1"/>
    </location>
</feature>
<name>A0A8J2PBX7_9HEXA</name>
<proteinExistence type="predicted"/>
<protein>
    <submittedName>
        <fullName evidence="2">Uncharacterized protein</fullName>
    </submittedName>
</protein>
<keyword evidence="1" id="KW-0812">Transmembrane</keyword>
<feature type="transmembrane region" description="Helical" evidence="1">
    <location>
        <begin position="63"/>
        <end position="87"/>
    </location>
</feature>
<comment type="caution">
    <text evidence="2">The sequence shown here is derived from an EMBL/GenBank/DDBJ whole genome shotgun (WGS) entry which is preliminary data.</text>
</comment>
<keyword evidence="1" id="KW-0472">Membrane</keyword>
<keyword evidence="3" id="KW-1185">Reference proteome</keyword>
<sequence length="88" mass="9591">MAEEKQICCCGARSWTRVIAWIQIIGNTLMLIAEIGALIAIIAVANAKTDDKIDPKDKKSFVIVSFVVVAFALILDLIGFIMGIILLK</sequence>
<gene>
    <name evidence="2" type="ORF">AFUS01_LOCUS33002</name>
</gene>
<evidence type="ECO:0000313" key="2">
    <source>
        <dbReference type="EMBL" id="CAG7822747.1"/>
    </source>
</evidence>
<keyword evidence="1" id="KW-1133">Transmembrane helix</keyword>
<feature type="transmembrane region" description="Helical" evidence="1">
    <location>
        <begin position="21"/>
        <end position="43"/>
    </location>
</feature>